<feature type="domain" description="C2H2-type" evidence="6">
    <location>
        <begin position="148"/>
        <end position="175"/>
    </location>
</feature>
<dbReference type="Gene3D" id="3.30.160.60">
    <property type="entry name" value="Classic Zinc Finger"/>
    <property type="match status" value="5"/>
</dbReference>
<dbReference type="GO" id="GO:0008270">
    <property type="term" value="F:zinc ion binding"/>
    <property type="evidence" value="ECO:0007669"/>
    <property type="project" value="UniProtKB-KW"/>
</dbReference>
<evidence type="ECO:0000256" key="3">
    <source>
        <dbReference type="ARBA" id="ARBA00022771"/>
    </source>
</evidence>
<dbReference type="PANTHER" id="PTHR24379:SF121">
    <property type="entry name" value="C2H2-TYPE DOMAIN-CONTAINING PROTEIN"/>
    <property type="match status" value="1"/>
</dbReference>
<feature type="domain" description="C2H2-type" evidence="6">
    <location>
        <begin position="319"/>
        <end position="346"/>
    </location>
</feature>
<protein>
    <submittedName>
        <fullName evidence="7">CSON011076 protein</fullName>
    </submittedName>
</protein>
<organism evidence="7">
    <name type="scientific">Culicoides sonorensis</name>
    <name type="common">Biting midge</name>
    <dbReference type="NCBI Taxonomy" id="179676"/>
    <lineage>
        <taxon>Eukaryota</taxon>
        <taxon>Metazoa</taxon>
        <taxon>Ecdysozoa</taxon>
        <taxon>Arthropoda</taxon>
        <taxon>Hexapoda</taxon>
        <taxon>Insecta</taxon>
        <taxon>Pterygota</taxon>
        <taxon>Neoptera</taxon>
        <taxon>Endopterygota</taxon>
        <taxon>Diptera</taxon>
        <taxon>Nematocera</taxon>
        <taxon>Chironomoidea</taxon>
        <taxon>Ceratopogonidae</taxon>
        <taxon>Ceratopogoninae</taxon>
        <taxon>Culicoides</taxon>
        <taxon>Monoculicoides</taxon>
    </lineage>
</organism>
<dbReference type="InterPro" id="IPR036236">
    <property type="entry name" value="Znf_C2H2_sf"/>
</dbReference>
<dbReference type="GO" id="GO:0005634">
    <property type="term" value="C:nucleus"/>
    <property type="evidence" value="ECO:0007669"/>
    <property type="project" value="UniProtKB-ARBA"/>
</dbReference>
<dbReference type="PROSITE" id="PS50157">
    <property type="entry name" value="ZINC_FINGER_C2H2_2"/>
    <property type="match status" value="7"/>
</dbReference>
<keyword evidence="1" id="KW-0479">Metal-binding</keyword>
<gene>
    <name evidence="7" type="primary">CSON011076</name>
</gene>
<evidence type="ECO:0000256" key="4">
    <source>
        <dbReference type="ARBA" id="ARBA00022833"/>
    </source>
</evidence>
<dbReference type="SMART" id="SM00355">
    <property type="entry name" value="ZnF_C2H2"/>
    <property type="match status" value="9"/>
</dbReference>
<dbReference type="PANTHER" id="PTHR24379">
    <property type="entry name" value="KRAB AND ZINC FINGER DOMAIN-CONTAINING"/>
    <property type="match status" value="1"/>
</dbReference>
<feature type="domain" description="C2H2-type" evidence="6">
    <location>
        <begin position="291"/>
        <end position="318"/>
    </location>
</feature>
<feature type="domain" description="C2H2-type" evidence="6">
    <location>
        <begin position="122"/>
        <end position="149"/>
    </location>
</feature>
<evidence type="ECO:0000256" key="2">
    <source>
        <dbReference type="ARBA" id="ARBA00022737"/>
    </source>
</evidence>
<dbReference type="VEuPathDB" id="VectorBase:CSON011076"/>
<dbReference type="OMA" id="HESPIEC"/>
<evidence type="ECO:0000259" key="6">
    <source>
        <dbReference type="PROSITE" id="PS50157"/>
    </source>
</evidence>
<feature type="domain" description="C2H2-type" evidence="6">
    <location>
        <begin position="233"/>
        <end position="260"/>
    </location>
</feature>
<dbReference type="AlphaFoldDB" id="A0A336LR60"/>
<keyword evidence="2" id="KW-0677">Repeat</keyword>
<sequence>MDNLKVELTGECHGCTSEITNQTFSIELVDIFREFTCIEPLYDINSIVFCTECESLLKKFKDFKLKCVQTQEIFTNRMLQIKTEPILEEEIYCDEFKIDDELKIDKELKIEYEVKSQVKPHFTCDICQKSIRTKKELNNHMISHESPIECEICHVKLKNSKCLKRHVKIHNPDKSFKCSYCEAAFNCRNNQYVHERYVHKTGKQYMCPFCAFITYNPSSMKEHHKRFHSNTRFKCDECSKEFKTSEDLKVHKTIHIQTEKNIPCPECGNLFKLRKRMLAHVRLVHRTPKKHVCDVCSMEFTALQNLKRHQLVHTGERKFACTFCTQSFTQAGALKRHITTHTGIRPFACPHCNHTFAEKFYMKKHANQCLNKTKT</sequence>
<proteinExistence type="predicted"/>
<dbReference type="PROSITE" id="PS00028">
    <property type="entry name" value="ZINC_FINGER_C2H2_1"/>
    <property type="match status" value="7"/>
</dbReference>
<dbReference type="Pfam" id="PF00096">
    <property type="entry name" value="zf-C2H2"/>
    <property type="match status" value="4"/>
</dbReference>
<feature type="domain" description="C2H2-type" evidence="6">
    <location>
        <begin position="262"/>
        <end position="290"/>
    </location>
</feature>
<dbReference type="EMBL" id="UFQT01000046">
    <property type="protein sequence ID" value="SSX18877.1"/>
    <property type="molecule type" value="Genomic_DNA"/>
</dbReference>
<dbReference type="FunFam" id="3.30.160.60:FF:000264">
    <property type="entry name" value="Zinc finger protein 236"/>
    <property type="match status" value="1"/>
</dbReference>
<accession>A0A336LR60</accession>
<keyword evidence="3 5" id="KW-0863">Zinc-finger</keyword>
<evidence type="ECO:0000256" key="5">
    <source>
        <dbReference type="PROSITE-ProRule" id="PRU00042"/>
    </source>
</evidence>
<name>A0A336LR60_CULSO</name>
<dbReference type="InterPro" id="IPR013087">
    <property type="entry name" value="Znf_C2H2_type"/>
</dbReference>
<reference evidence="7" key="1">
    <citation type="submission" date="2018-07" db="EMBL/GenBank/DDBJ databases">
        <authorList>
            <person name="Quirk P.G."/>
            <person name="Krulwich T.A."/>
        </authorList>
    </citation>
    <scope>NUCLEOTIDE SEQUENCE</scope>
</reference>
<keyword evidence="4" id="KW-0862">Zinc</keyword>
<evidence type="ECO:0000256" key="1">
    <source>
        <dbReference type="ARBA" id="ARBA00022723"/>
    </source>
</evidence>
<dbReference type="FunFam" id="3.30.160.60:FF:000446">
    <property type="entry name" value="Zinc finger protein"/>
    <property type="match status" value="1"/>
</dbReference>
<evidence type="ECO:0000313" key="7">
    <source>
        <dbReference type="EMBL" id="SSX18877.1"/>
    </source>
</evidence>
<dbReference type="SUPFAM" id="SSF57667">
    <property type="entry name" value="beta-beta-alpha zinc fingers"/>
    <property type="match status" value="5"/>
</dbReference>
<feature type="domain" description="C2H2-type" evidence="6">
    <location>
        <begin position="176"/>
        <end position="204"/>
    </location>
</feature>